<feature type="transmembrane region" description="Helical" evidence="7">
    <location>
        <begin position="341"/>
        <end position="360"/>
    </location>
</feature>
<protein>
    <submittedName>
        <fullName evidence="9">Multidrug resistance protein 3</fullName>
    </submittedName>
</protein>
<evidence type="ECO:0000256" key="7">
    <source>
        <dbReference type="SAM" id="Phobius"/>
    </source>
</evidence>
<dbReference type="Proteomes" id="UP000193900">
    <property type="component" value="Unassembled WGS sequence"/>
</dbReference>
<feature type="transmembrane region" description="Helical" evidence="7">
    <location>
        <begin position="148"/>
        <end position="167"/>
    </location>
</feature>
<feature type="transmembrane region" description="Helical" evidence="7">
    <location>
        <begin position="412"/>
        <end position="431"/>
    </location>
</feature>
<dbReference type="RefSeq" id="WP_234992227.1">
    <property type="nucleotide sequence ID" value="NZ_FWFZ01000015.1"/>
</dbReference>
<dbReference type="PANTHER" id="PTHR23501">
    <property type="entry name" value="MAJOR FACILITATOR SUPERFAMILY"/>
    <property type="match status" value="1"/>
</dbReference>
<dbReference type="PRINTS" id="PR01036">
    <property type="entry name" value="TCRTETB"/>
</dbReference>
<keyword evidence="10" id="KW-1185">Reference proteome</keyword>
<reference evidence="9 10" key="1">
    <citation type="submission" date="2017-03" db="EMBL/GenBank/DDBJ databases">
        <authorList>
            <person name="Afonso C.L."/>
            <person name="Miller P.J."/>
            <person name="Scott M.A."/>
            <person name="Spackman E."/>
            <person name="Goraichik I."/>
            <person name="Dimitrov K.M."/>
            <person name="Suarez D.L."/>
            <person name="Swayne D.E."/>
        </authorList>
    </citation>
    <scope>NUCLEOTIDE SEQUENCE [LARGE SCALE GENOMIC DNA]</scope>
    <source>
        <strain evidence="9 10">CECT 7023</strain>
    </source>
</reference>
<accession>A0A1Y5TCZ2</accession>
<evidence type="ECO:0000256" key="2">
    <source>
        <dbReference type="ARBA" id="ARBA00022448"/>
    </source>
</evidence>
<evidence type="ECO:0000256" key="6">
    <source>
        <dbReference type="ARBA" id="ARBA00023136"/>
    </source>
</evidence>
<dbReference type="PROSITE" id="PS50850">
    <property type="entry name" value="MFS"/>
    <property type="match status" value="1"/>
</dbReference>
<feature type="domain" description="Major facilitator superfamily (MFS) profile" evidence="8">
    <location>
        <begin position="22"/>
        <end position="499"/>
    </location>
</feature>
<feature type="transmembrane region" description="Helical" evidence="7">
    <location>
        <begin position="206"/>
        <end position="227"/>
    </location>
</feature>
<evidence type="ECO:0000313" key="9">
    <source>
        <dbReference type="EMBL" id="SLN61159.1"/>
    </source>
</evidence>
<dbReference type="GO" id="GO:0022857">
    <property type="term" value="F:transmembrane transporter activity"/>
    <property type="evidence" value="ECO:0007669"/>
    <property type="project" value="InterPro"/>
</dbReference>
<feature type="transmembrane region" description="Helical" evidence="7">
    <location>
        <begin position="173"/>
        <end position="194"/>
    </location>
</feature>
<sequence>MTNATQETPTDTGTRAPQTRIALAAVAVTLLFASLGQTIVTTAIPTMAADLGGMDQMTWVITAYLLASTIGAPIAGKLGDLYGRKLVVQIGIMVFLAGATLAGLAQSMGVLIAGRAVQGLGGGGLIVVSMAVVADVLPARQRGQAQGLLGAVFGVSTVIGPLVGGFLVEALSWHWIFFANFPIGLLALIVLHAALPNVKREGPVKLDIAGAFLLATLLSVAVLVSNLGGSVLSWGSSEMIWLMAFGLAALAGFIAVESRAAEPVLPLSLFGNNTFLIVNTVGFMVGVAMFGTITFMPLYLQVVQGVSPSLSGLFLTPMMAGLIASSAGAGRVMSRTGRYKWMPVLSTALLALAMLSLSTLSASSSLWTVALSMVLVGLGLGPVFSIGVAAIQNDVPRHMLGVGTASANMFRLIGGSIGTAAFGALFSANLARNLDGHLPSGTLDGIGSISADMVARLPVQTQRTVFADFSAALHPVFWIAAGLAVVACIVSMRLREVPMTDGYSS</sequence>
<keyword evidence="6 7" id="KW-0472">Membrane</keyword>
<dbReference type="Pfam" id="PF07690">
    <property type="entry name" value="MFS_1"/>
    <property type="match status" value="1"/>
</dbReference>
<dbReference type="InterPro" id="IPR036259">
    <property type="entry name" value="MFS_trans_sf"/>
</dbReference>
<dbReference type="GO" id="GO:0005886">
    <property type="term" value="C:plasma membrane"/>
    <property type="evidence" value="ECO:0007669"/>
    <property type="project" value="UniProtKB-SubCell"/>
</dbReference>
<evidence type="ECO:0000256" key="3">
    <source>
        <dbReference type="ARBA" id="ARBA00022475"/>
    </source>
</evidence>
<feature type="transmembrane region" description="Helical" evidence="7">
    <location>
        <begin position="366"/>
        <end position="391"/>
    </location>
</feature>
<dbReference type="Gene3D" id="1.20.1250.20">
    <property type="entry name" value="MFS general substrate transporter like domains"/>
    <property type="match status" value="1"/>
</dbReference>
<evidence type="ECO:0000256" key="1">
    <source>
        <dbReference type="ARBA" id="ARBA00004651"/>
    </source>
</evidence>
<dbReference type="PANTHER" id="PTHR23501:SF197">
    <property type="entry name" value="COMD"/>
    <property type="match status" value="1"/>
</dbReference>
<feature type="transmembrane region" description="Helical" evidence="7">
    <location>
        <begin position="239"/>
        <end position="256"/>
    </location>
</feature>
<gene>
    <name evidence="9" type="primary">bmr3_2</name>
    <name evidence="9" type="ORF">ROA7023_02842</name>
</gene>
<organism evidence="9 10">
    <name type="scientific">Roseisalinus antarcticus</name>
    <dbReference type="NCBI Taxonomy" id="254357"/>
    <lineage>
        <taxon>Bacteria</taxon>
        <taxon>Pseudomonadati</taxon>
        <taxon>Pseudomonadota</taxon>
        <taxon>Alphaproteobacteria</taxon>
        <taxon>Rhodobacterales</taxon>
        <taxon>Roseobacteraceae</taxon>
        <taxon>Roseisalinus</taxon>
    </lineage>
</organism>
<dbReference type="InterPro" id="IPR020846">
    <property type="entry name" value="MFS_dom"/>
</dbReference>
<evidence type="ECO:0000256" key="5">
    <source>
        <dbReference type="ARBA" id="ARBA00022989"/>
    </source>
</evidence>
<feature type="transmembrane region" description="Helical" evidence="7">
    <location>
        <begin position="21"/>
        <end position="44"/>
    </location>
</feature>
<keyword evidence="4 7" id="KW-0812">Transmembrane</keyword>
<keyword evidence="2" id="KW-0813">Transport</keyword>
<evidence type="ECO:0000313" key="10">
    <source>
        <dbReference type="Proteomes" id="UP000193900"/>
    </source>
</evidence>
<feature type="transmembrane region" description="Helical" evidence="7">
    <location>
        <begin position="86"/>
        <end position="105"/>
    </location>
</feature>
<dbReference type="Gene3D" id="1.20.1720.10">
    <property type="entry name" value="Multidrug resistance protein D"/>
    <property type="match status" value="1"/>
</dbReference>
<feature type="transmembrane region" description="Helical" evidence="7">
    <location>
        <begin position="276"/>
        <end position="300"/>
    </location>
</feature>
<evidence type="ECO:0000259" key="8">
    <source>
        <dbReference type="PROSITE" id="PS50850"/>
    </source>
</evidence>
<feature type="transmembrane region" description="Helical" evidence="7">
    <location>
        <begin position="312"/>
        <end position="329"/>
    </location>
</feature>
<feature type="transmembrane region" description="Helical" evidence="7">
    <location>
        <begin position="476"/>
        <end position="494"/>
    </location>
</feature>
<dbReference type="FunFam" id="1.20.1720.10:FF:000004">
    <property type="entry name" value="EmrB/QacA family drug resistance transporter"/>
    <property type="match status" value="1"/>
</dbReference>
<comment type="subcellular location">
    <subcellularLocation>
        <location evidence="1">Cell membrane</location>
        <topology evidence="1">Multi-pass membrane protein</topology>
    </subcellularLocation>
</comment>
<dbReference type="CDD" id="cd17502">
    <property type="entry name" value="MFS_Azr1_MDR_like"/>
    <property type="match status" value="1"/>
</dbReference>
<keyword evidence="3" id="KW-1003">Cell membrane</keyword>
<feature type="transmembrane region" description="Helical" evidence="7">
    <location>
        <begin position="56"/>
        <end position="74"/>
    </location>
</feature>
<dbReference type="EMBL" id="FWFZ01000015">
    <property type="protein sequence ID" value="SLN61159.1"/>
    <property type="molecule type" value="Genomic_DNA"/>
</dbReference>
<proteinExistence type="predicted"/>
<evidence type="ECO:0000256" key="4">
    <source>
        <dbReference type="ARBA" id="ARBA00022692"/>
    </source>
</evidence>
<feature type="transmembrane region" description="Helical" evidence="7">
    <location>
        <begin position="117"/>
        <end position="136"/>
    </location>
</feature>
<dbReference type="SUPFAM" id="SSF103473">
    <property type="entry name" value="MFS general substrate transporter"/>
    <property type="match status" value="1"/>
</dbReference>
<dbReference type="InterPro" id="IPR011701">
    <property type="entry name" value="MFS"/>
</dbReference>
<name>A0A1Y5TCZ2_9RHOB</name>
<keyword evidence="5 7" id="KW-1133">Transmembrane helix</keyword>
<dbReference type="AlphaFoldDB" id="A0A1Y5TCZ2"/>